<organism evidence="1">
    <name type="scientific">marine sediment metagenome</name>
    <dbReference type="NCBI Taxonomy" id="412755"/>
    <lineage>
        <taxon>unclassified sequences</taxon>
        <taxon>metagenomes</taxon>
        <taxon>ecological metagenomes</taxon>
    </lineage>
</organism>
<feature type="non-terminal residue" evidence="1">
    <location>
        <position position="67"/>
    </location>
</feature>
<comment type="caution">
    <text evidence="1">The sequence shown here is derived from an EMBL/GenBank/DDBJ whole genome shotgun (WGS) entry which is preliminary data.</text>
</comment>
<dbReference type="AlphaFoldDB" id="X1N6E7"/>
<evidence type="ECO:0000313" key="1">
    <source>
        <dbReference type="EMBL" id="GAI22420.1"/>
    </source>
</evidence>
<accession>X1N6E7</accession>
<sequence length="67" mass="7510">MDITQDSSHPPFREDEFTPAKAEAAYNKMGCRKNGVEEQDLTQHYEVLQELGDCYTSVGNGAQAQRC</sequence>
<protein>
    <submittedName>
        <fullName evidence="1">Uncharacterized protein</fullName>
    </submittedName>
</protein>
<proteinExistence type="predicted"/>
<reference evidence="1" key="1">
    <citation type="journal article" date="2014" name="Front. Microbiol.">
        <title>High frequency of phylogenetically diverse reductive dehalogenase-homologous genes in deep subseafloor sedimentary metagenomes.</title>
        <authorList>
            <person name="Kawai M."/>
            <person name="Futagami T."/>
            <person name="Toyoda A."/>
            <person name="Takaki Y."/>
            <person name="Nishi S."/>
            <person name="Hori S."/>
            <person name="Arai W."/>
            <person name="Tsubouchi T."/>
            <person name="Morono Y."/>
            <person name="Uchiyama I."/>
            <person name="Ito T."/>
            <person name="Fujiyama A."/>
            <person name="Inagaki F."/>
            <person name="Takami H."/>
        </authorList>
    </citation>
    <scope>NUCLEOTIDE SEQUENCE</scope>
    <source>
        <strain evidence="1">Expedition CK06-06</strain>
    </source>
</reference>
<gene>
    <name evidence="1" type="ORF">S06H3_27626</name>
</gene>
<dbReference type="EMBL" id="BARV01016043">
    <property type="protein sequence ID" value="GAI22420.1"/>
    <property type="molecule type" value="Genomic_DNA"/>
</dbReference>
<name>X1N6E7_9ZZZZ</name>